<dbReference type="InterPro" id="IPR003582">
    <property type="entry name" value="ShKT_dom"/>
</dbReference>
<dbReference type="KEGG" id="xla:108716252"/>
<evidence type="ECO:0000256" key="1">
    <source>
        <dbReference type="ARBA" id="ARBA00009923"/>
    </source>
</evidence>
<dbReference type="InterPro" id="IPR035940">
    <property type="entry name" value="CAP_sf"/>
</dbReference>
<comment type="similarity">
    <text evidence="1">Belongs to the CRISP family.</text>
</comment>
<dbReference type="AlphaFoldDB" id="A0A8J0V5W7"/>
<dbReference type="PROSITE" id="PS51670">
    <property type="entry name" value="SHKT"/>
    <property type="match status" value="1"/>
</dbReference>
<dbReference type="Proteomes" id="UP000186698">
    <property type="component" value="Chromosome 5L"/>
</dbReference>
<dbReference type="FunFam" id="3.40.33.10:FF:000005">
    <property type="entry name" value="Cysteine-rich secretory protein 2"/>
    <property type="match status" value="1"/>
</dbReference>
<dbReference type="CTD" id="108716252"/>
<dbReference type="PROSITE" id="PS01009">
    <property type="entry name" value="CRISP_1"/>
    <property type="match status" value="1"/>
</dbReference>
<dbReference type="OrthoDB" id="737510at2759"/>
<dbReference type="Gene3D" id="1.10.10.740">
    <property type="entry name" value="Crisp domain"/>
    <property type="match status" value="1"/>
</dbReference>
<dbReference type="InterPro" id="IPR013871">
    <property type="entry name" value="Cysteine_rich_secretory"/>
</dbReference>
<evidence type="ECO:0000256" key="3">
    <source>
        <dbReference type="PROSITE-ProRule" id="PRU01005"/>
    </source>
</evidence>
<dbReference type="AGR" id="Xenbase:XB-GENE-22169822"/>
<dbReference type="Pfam" id="PF00188">
    <property type="entry name" value="CAP"/>
    <property type="match status" value="1"/>
</dbReference>
<dbReference type="SUPFAM" id="SSF57546">
    <property type="entry name" value="Crisp domain-like"/>
    <property type="match status" value="1"/>
</dbReference>
<dbReference type="SUPFAM" id="SSF55797">
    <property type="entry name" value="PR-1-like"/>
    <property type="match status" value="1"/>
</dbReference>
<dbReference type="Pfam" id="PF08562">
    <property type="entry name" value="Crisp"/>
    <property type="match status" value="1"/>
</dbReference>
<dbReference type="PRINTS" id="PR00838">
    <property type="entry name" value="V5ALLERGEN"/>
</dbReference>
<dbReference type="PANTHER" id="PTHR10334">
    <property type="entry name" value="CYSTEINE-RICH SECRETORY PROTEIN-RELATED"/>
    <property type="match status" value="1"/>
</dbReference>
<evidence type="ECO:0000313" key="5">
    <source>
        <dbReference type="Proteomes" id="UP000186698"/>
    </source>
</evidence>
<organism evidence="5 6">
    <name type="scientific">Xenopus laevis</name>
    <name type="common">African clawed frog</name>
    <dbReference type="NCBI Taxonomy" id="8355"/>
    <lineage>
        <taxon>Eukaryota</taxon>
        <taxon>Metazoa</taxon>
        <taxon>Chordata</taxon>
        <taxon>Craniata</taxon>
        <taxon>Vertebrata</taxon>
        <taxon>Euteleostomi</taxon>
        <taxon>Amphibia</taxon>
        <taxon>Batrachia</taxon>
        <taxon>Anura</taxon>
        <taxon>Pipoidea</taxon>
        <taxon>Pipidae</taxon>
        <taxon>Xenopodinae</taxon>
        <taxon>Xenopus</taxon>
        <taxon>Xenopus</taxon>
    </lineage>
</organism>
<evidence type="ECO:0000313" key="6">
    <source>
        <dbReference type="RefSeq" id="XP_018117861.1"/>
    </source>
</evidence>
<keyword evidence="2" id="KW-1015">Disulfide bond</keyword>
<dbReference type="InterPro" id="IPR034117">
    <property type="entry name" value="SCP_CRISP"/>
</dbReference>
<feature type="domain" description="ShKT" evidence="4">
    <location>
        <begin position="195"/>
        <end position="226"/>
    </location>
</feature>
<dbReference type="GO" id="GO:0005615">
    <property type="term" value="C:extracellular space"/>
    <property type="evidence" value="ECO:0000318"/>
    <property type="project" value="GO_Central"/>
</dbReference>
<dbReference type="PROSITE" id="PS01010">
    <property type="entry name" value="CRISP_2"/>
    <property type="match status" value="1"/>
</dbReference>
<protein>
    <submittedName>
        <fullName evidence="6">Serotriflin</fullName>
    </submittedName>
</protein>
<accession>A0A8J0V5W7</accession>
<dbReference type="InterPro" id="IPR001283">
    <property type="entry name" value="CRISP-related"/>
</dbReference>
<evidence type="ECO:0000259" key="4">
    <source>
        <dbReference type="PROSITE" id="PS51670"/>
    </source>
</evidence>
<dbReference type="RefSeq" id="XP_018117861.1">
    <property type="nucleotide sequence ID" value="XM_018262372.2"/>
</dbReference>
<sequence>MERVEKIWLDRIGVPFSTLSVDNKTNQAMITDIHNNFRINATPTAMNMLKMVWNDEVAKTAKDWAKTCSLNHSSPDLRKITNFTCGENLFMSSYPASWREAITAWFNEYKDFEYGKGAKTPKAVVGHYTQLMWYNTRLVACYVTECPAARFRYFYVCQYSPAGNIKGKENTPYKAGPTCGDCPKSCENGLCTNYCPYRDQYSNCGEFIKSNGCKDFQKICPAACSCTNNEIK</sequence>
<evidence type="ECO:0000256" key="2">
    <source>
        <dbReference type="ARBA" id="ARBA00023157"/>
    </source>
</evidence>
<reference evidence="6" key="1">
    <citation type="submission" date="2025-08" db="UniProtKB">
        <authorList>
            <consortium name="RefSeq"/>
        </authorList>
    </citation>
    <scope>IDENTIFICATION</scope>
    <source>
        <strain evidence="6">J_2021</strain>
        <tissue evidence="6">Erythrocytes</tissue>
    </source>
</reference>
<gene>
    <name evidence="7" type="primary">crisp1.L</name>
    <name evidence="6" type="synonym">crisp1.1.L</name>
</gene>
<dbReference type="InterPro" id="IPR014044">
    <property type="entry name" value="CAP_dom"/>
</dbReference>
<keyword evidence="5" id="KW-1185">Reference proteome</keyword>
<evidence type="ECO:0000313" key="7">
    <source>
        <dbReference type="Xenbase" id="XB-GENE-22169822"/>
    </source>
</evidence>
<dbReference type="InterPro" id="IPR018244">
    <property type="entry name" value="Allrgn_V5/Tpx1_CS"/>
</dbReference>
<name>A0A8J0V5W7_XENLA</name>
<dbReference type="SMART" id="SM00198">
    <property type="entry name" value="SCP"/>
    <property type="match status" value="1"/>
</dbReference>
<dbReference type="CDD" id="cd05383">
    <property type="entry name" value="CAP_CRISP"/>
    <property type="match status" value="1"/>
</dbReference>
<dbReference type="GeneID" id="108716252"/>
<dbReference type="InterPro" id="IPR042076">
    <property type="entry name" value="Crisp-like_dom"/>
</dbReference>
<dbReference type="PRINTS" id="PR00837">
    <property type="entry name" value="V5TPXLIKE"/>
</dbReference>
<dbReference type="Xenbase" id="XB-GENE-22169822">
    <property type="gene designation" value="crisp1.L"/>
</dbReference>
<dbReference type="InterPro" id="IPR002413">
    <property type="entry name" value="V5_allergen-like"/>
</dbReference>
<comment type="caution">
    <text evidence="3">Lacks conserved residue(s) required for the propagation of feature annotation.</text>
</comment>
<dbReference type="Gene3D" id="3.40.33.10">
    <property type="entry name" value="CAP"/>
    <property type="match status" value="1"/>
</dbReference>
<proteinExistence type="inferred from homology"/>